<gene>
    <name evidence="1" type="ORF">MASS_2p0023</name>
</gene>
<accession>A0AB33AIY8</accession>
<geneLocation type="plasmid" evidence="1 2">
    <name>2</name>
</geneLocation>
<reference evidence="1 2" key="1">
    <citation type="journal article" date="2013" name="Genome Announc.">
        <title>Complete Genome Sequence of Mycobacterium massiliense Clinical Strain Asan 50594, Belonging to the Type II Genotype.</title>
        <authorList>
            <person name="Kim B.J."/>
            <person name="Kim B.R."/>
            <person name="Hong S.H."/>
            <person name="Seok S.H."/>
            <person name="Kook Y.H."/>
            <person name="Kim B.J."/>
        </authorList>
    </citation>
    <scope>NUCLEOTIDE SEQUENCE [LARGE SCALE GENOMIC DNA]</scope>
    <source>
        <strain evidence="1 2">50594</strain>
    </source>
</reference>
<sequence>MNVVDQPISLGDMVRENWSGFPGTVVGIEQDEAIVQYPNGGRRLRSRLEWLVPVSLGPKVQ</sequence>
<evidence type="ECO:0000313" key="2">
    <source>
        <dbReference type="Proteomes" id="UP000013961"/>
    </source>
</evidence>
<keyword evidence="1" id="KW-0614">Plasmid</keyword>
<organism evidence="1 2">
    <name type="scientific">Mycobacteroides abscessus subsp. bolletii 50594</name>
    <dbReference type="NCBI Taxonomy" id="1303024"/>
    <lineage>
        <taxon>Bacteria</taxon>
        <taxon>Bacillati</taxon>
        <taxon>Actinomycetota</taxon>
        <taxon>Actinomycetes</taxon>
        <taxon>Mycobacteriales</taxon>
        <taxon>Mycobacteriaceae</taxon>
        <taxon>Mycobacteroides</taxon>
        <taxon>Mycobacteroides abscessus</taxon>
    </lineage>
</organism>
<dbReference type="Proteomes" id="UP000013961">
    <property type="component" value="Plasmid 2"/>
</dbReference>
<protein>
    <submittedName>
        <fullName evidence="1">Uncharacterized protein</fullName>
    </submittedName>
</protein>
<name>A0AB33AIY8_9MYCO</name>
<evidence type="ECO:0000313" key="1">
    <source>
        <dbReference type="EMBL" id="AGM31734.1"/>
    </source>
</evidence>
<dbReference type="KEGG" id="mabb:MASS_2p0023"/>
<dbReference type="AlphaFoldDB" id="A0AB33AIY8"/>
<dbReference type="EMBL" id="CP004376">
    <property type="protein sequence ID" value="AGM31734.1"/>
    <property type="molecule type" value="Genomic_DNA"/>
</dbReference>
<proteinExistence type="predicted"/>